<dbReference type="InterPro" id="IPR008457">
    <property type="entry name" value="Cu-R_CopD_dom"/>
</dbReference>
<protein>
    <submittedName>
        <fullName evidence="3">Uncharacterized membrane protein</fullName>
    </submittedName>
</protein>
<dbReference type="Pfam" id="PF05425">
    <property type="entry name" value="CopD"/>
    <property type="match status" value="1"/>
</dbReference>
<evidence type="ECO:0000256" key="1">
    <source>
        <dbReference type="SAM" id="Phobius"/>
    </source>
</evidence>
<evidence type="ECO:0000313" key="3">
    <source>
        <dbReference type="EMBL" id="SDO27290.1"/>
    </source>
</evidence>
<keyword evidence="1" id="KW-0472">Membrane</keyword>
<feature type="transmembrane region" description="Helical" evidence="1">
    <location>
        <begin position="131"/>
        <end position="151"/>
    </location>
</feature>
<dbReference type="OrthoDB" id="8419862at2"/>
<feature type="domain" description="Copper resistance protein D" evidence="2">
    <location>
        <begin position="46"/>
        <end position="146"/>
    </location>
</feature>
<dbReference type="STRING" id="419597.SAMN04487957_1059"/>
<gene>
    <name evidence="3" type="ORF">SAMN04487957_1059</name>
</gene>
<sequence length="152" mass="16842">MTLAITLHVLAAILWVGGMFFAWMVLRPVAASQLAPPQRLTLWHGVFERFFPWVWAAVAVLLGSGLWMLFAVFGGMAGARWHIHLMLALGLAMMAIYLHLWFAPWQRLRRAVAAEAWPEGGRQLATIRRLVGINLLLGLLTSAIAAGGRYLA</sequence>
<keyword evidence="1" id="KW-0812">Transmembrane</keyword>
<dbReference type="EMBL" id="FNIV01000005">
    <property type="protein sequence ID" value="SDO27290.1"/>
    <property type="molecule type" value="Genomic_DNA"/>
</dbReference>
<proteinExistence type="predicted"/>
<keyword evidence="1" id="KW-1133">Transmembrane helix</keyword>
<organism evidence="3 4">
    <name type="scientific">Halomonas shengliensis</name>
    <dbReference type="NCBI Taxonomy" id="419597"/>
    <lineage>
        <taxon>Bacteria</taxon>
        <taxon>Pseudomonadati</taxon>
        <taxon>Pseudomonadota</taxon>
        <taxon>Gammaproteobacteria</taxon>
        <taxon>Oceanospirillales</taxon>
        <taxon>Halomonadaceae</taxon>
        <taxon>Halomonas</taxon>
    </lineage>
</organism>
<evidence type="ECO:0000313" key="4">
    <source>
        <dbReference type="Proteomes" id="UP000199075"/>
    </source>
</evidence>
<keyword evidence="4" id="KW-1185">Reference proteome</keyword>
<evidence type="ECO:0000259" key="2">
    <source>
        <dbReference type="Pfam" id="PF05425"/>
    </source>
</evidence>
<dbReference type="GO" id="GO:0016020">
    <property type="term" value="C:membrane"/>
    <property type="evidence" value="ECO:0007669"/>
    <property type="project" value="InterPro"/>
</dbReference>
<accession>A0A1H0I7N5</accession>
<dbReference type="AlphaFoldDB" id="A0A1H0I7N5"/>
<dbReference type="Proteomes" id="UP000199075">
    <property type="component" value="Unassembled WGS sequence"/>
</dbReference>
<dbReference type="RefSeq" id="WP_089678280.1">
    <property type="nucleotide sequence ID" value="NZ_FNIV01000005.1"/>
</dbReference>
<feature type="transmembrane region" description="Helical" evidence="1">
    <location>
        <begin position="50"/>
        <end position="73"/>
    </location>
</feature>
<reference evidence="4" key="1">
    <citation type="submission" date="2016-10" db="EMBL/GenBank/DDBJ databases">
        <authorList>
            <person name="Varghese N."/>
            <person name="Submissions S."/>
        </authorList>
    </citation>
    <scope>NUCLEOTIDE SEQUENCE [LARGE SCALE GENOMIC DNA]</scope>
    <source>
        <strain evidence="4">CGMCC 1.6444</strain>
    </source>
</reference>
<name>A0A1H0I7N5_9GAMM</name>
<feature type="transmembrane region" description="Helical" evidence="1">
    <location>
        <begin position="85"/>
        <end position="102"/>
    </location>
</feature>